<reference evidence="2 3" key="1">
    <citation type="submission" date="2024-02" db="EMBL/GenBank/DDBJ databases">
        <title>De novo assembly and annotation of 12 fungi associated with fruit tree decline syndrome in Ontario, Canada.</title>
        <authorList>
            <person name="Sulman M."/>
            <person name="Ellouze W."/>
            <person name="Ilyukhin E."/>
        </authorList>
    </citation>
    <scope>NUCLEOTIDE SEQUENCE [LARGE SCALE GENOMIC DNA]</scope>
    <source>
        <strain evidence="2 3">M42-189</strain>
    </source>
</reference>
<evidence type="ECO:0000313" key="2">
    <source>
        <dbReference type="EMBL" id="KAL1606559.1"/>
    </source>
</evidence>
<feature type="transmembrane region" description="Helical" evidence="1">
    <location>
        <begin position="208"/>
        <end position="241"/>
    </location>
</feature>
<protein>
    <submittedName>
        <fullName evidence="2">Uncharacterized protein</fullName>
    </submittedName>
</protein>
<proteinExistence type="predicted"/>
<keyword evidence="1" id="KW-0472">Membrane</keyword>
<evidence type="ECO:0000313" key="3">
    <source>
        <dbReference type="Proteomes" id="UP001521785"/>
    </source>
</evidence>
<dbReference type="Proteomes" id="UP001521785">
    <property type="component" value="Unassembled WGS sequence"/>
</dbReference>
<comment type="caution">
    <text evidence="2">The sequence shown here is derived from an EMBL/GenBank/DDBJ whole genome shotgun (WGS) entry which is preliminary data.</text>
</comment>
<organism evidence="2 3">
    <name type="scientific">Paraconiothyrium brasiliense</name>
    <dbReference type="NCBI Taxonomy" id="300254"/>
    <lineage>
        <taxon>Eukaryota</taxon>
        <taxon>Fungi</taxon>
        <taxon>Dikarya</taxon>
        <taxon>Ascomycota</taxon>
        <taxon>Pezizomycotina</taxon>
        <taxon>Dothideomycetes</taxon>
        <taxon>Pleosporomycetidae</taxon>
        <taxon>Pleosporales</taxon>
        <taxon>Massarineae</taxon>
        <taxon>Didymosphaeriaceae</taxon>
        <taxon>Paraconiothyrium</taxon>
    </lineage>
</organism>
<gene>
    <name evidence="2" type="ORF">SLS60_003964</name>
</gene>
<name>A0ABR3RQ60_9PLEO</name>
<accession>A0ABR3RQ60</accession>
<sequence length="246" mass="28554">MTYHRSTGGQWTQVDDFVTFMNKTYRQAVHSEVKKLTLADQNAIRGWKLVKKLDIELKGTDNLADHLLYSRQRNTLYFFHHVGFLNAHLQGRAHDIPLDSDMKMCLEMGTLPPLLLFETINSLQSVLFPSTDFKAHKMMERLVRKQDLDPECNHYAGYKRKDLSPGFDGAQYKYWGERLEILQNLLRERPPTTKWEKWLQWQSSDANAFAIAILALLISILVGIVSIGLSALQVWIAWMAWKYPVN</sequence>
<keyword evidence="3" id="KW-1185">Reference proteome</keyword>
<dbReference type="EMBL" id="JAKJXO020000004">
    <property type="protein sequence ID" value="KAL1606559.1"/>
    <property type="molecule type" value="Genomic_DNA"/>
</dbReference>
<evidence type="ECO:0000256" key="1">
    <source>
        <dbReference type="SAM" id="Phobius"/>
    </source>
</evidence>
<keyword evidence="1" id="KW-0812">Transmembrane</keyword>
<keyword evidence="1" id="KW-1133">Transmembrane helix</keyword>